<evidence type="ECO:0000259" key="10">
    <source>
        <dbReference type="PROSITE" id="PS50213"/>
    </source>
</evidence>
<dbReference type="PROSITE" id="PS50213">
    <property type="entry name" value="FAS1"/>
    <property type="match status" value="1"/>
</dbReference>
<dbReference type="Pfam" id="PF02469">
    <property type="entry name" value="Fasciclin"/>
    <property type="match status" value="1"/>
</dbReference>
<evidence type="ECO:0000256" key="1">
    <source>
        <dbReference type="ARBA" id="ARBA00004609"/>
    </source>
</evidence>
<reference evidence="11" key="1">
    <citation type="submission" date="2023-07" db="EMBL/GenBank/DDBJ databases">
        <title>A chromosome-level genome assembly of Lolium multiflorum.</title>
        <authorList>
            <person name="Chen Y."/>
            <person name="Copetti D."/>
            <person name="Kolliker R."/>
            <person name="Studer B."/>
        </authorList>
    </citation>
    <scope>NUCLEOTIDE SEQUENCE</scope>
    <source>
        <strain evidence="11">02402/16</strain>
        <tissue evidence="11">Leaf</tissue>
    </source>
</reference>
<keyword evidence="12" id="KW-1185">Reference proteome</keyword>
<keyword evidence="5 9" id="KW-0732">Signal</keyword>
<name>A0AAD8T9E5_LOLMU</name>
<keyword evidence="3" id="KW-1003">Cell membrane</keyword>
<proteinExistence type="inferred from homology"/>
<keyword evidence="4" id="KW-0325">Glycoprotein</keyword>
<comment type="caution">
    <text evidence="11">The sequence shown here is derived from an EMBL/GenBank/DDBJ whole genome shotgun (WGS) entry which is preliminary data.</text>
</comment>
<accession>A0AAD8T9E5</accession>
<dbReference type="InterPro" id="IPR000782">
    <property type="entry name" value="FAS1_domain"/>
</dbReference>
<evidence type="ECO:0000256" key="2">
    <source>
        <dbReference type="ARBA" id="ARBA00007843"/>
    </source>
</evidence>
<feature type="domain" description="FAS1" evidence="10">
    <location>
        <begin position="77"/>
        <end position="227"/>
    </location>
</feature>
<dbReference type="PANTHER" id="PTHR32077">
    <property type="entry name" value="FASCICLIN-LIKE ARABINOGALACTAN PROTEIN"/>
    <property type="match status" value="1"/>
</dbReference>
<keyword evidence="8" id="KW-0812">Transmembrane</keyword>
<organism evidence="11 12">
    <name type="scientific">Lolium multiflorum</name>
    <name type="common">Italian ryegrass</name>
    <name type="synonym">Lolium perenne subsp. multiflorum</name>
    <dbReference type="NCBI Taxonomy" id="4521"/>
    <lineage>
        <taxon>Eukaryota</taxon>
        <taxon>Viridiplantae</taxon>
        <taxon>Streptophyta</taxon>
        <taxon>Embryophyta</taxon>
        <taxon>Tracheophyta</taxon>
        <taxon>Spermatophyta</taxon>
        <taxon>Magnoliopsida</taxon>
        <taxon>Liliopsida</taxon>
        <taxon>Poales</taxon>
        <taxon>Poaceae</taxon>
        <taxon>BOP clade</taxon>
        <taxon>Pooideae</taxon>
        <taxon>Poodae</taxon>
        <taxon>Poeae</taxon>
        <taxon>Poeae Chloroplast Group 2 (Poeae type)</taxon>
        <taxon>Loliodinae</taxon>
        <taxon>Loliinae</taxon>
        <taxon>Lolium</taxon>
    </lineage>
</organism>
<gene>
    <name evidence="11" type="ORF">QYE76_039468</name>
</gene>
<dbReference type="Gene3D" id="2.30.180.10">
    <property type="entry name" value="FAS1 domain"/>
    <property type="match status" value="1"/>
</dbReference>
<keyword evidence="8" id="KW-1133">Transmembrane helix</keyword>
<feature type="chain" id="PRO_5041979913" description="FAS1 domain-containing protein" evidence="9">
    <location>
        <begin position="20"/>
        <end position="281"/>
    </location>
</feature>
<dbReference type="PANTHER" id="PTHR32077:SF83">
    <property type="entry name" value="OS06G0285100 PROTEIN"/>
    <property type="match status" value="1"/>
</dbReference>
<dbReference type="Proteomes" id="UP001231189">
    <property type="component" value="Unassembled WGS sequence"/>
</dbReference>
<dbReference type="AlphaFoldDB" id="A0AAD8T9E5"/>
<evidence type="ECO:0000256" key="9">
    <source>
        <dbReference type="SAM" id="SignalP"/>
    </source>
</evidence>
<evidence type="ECO:0000256" key="3">
    <source>
        <dbReference type="ARBA" id="ARBA00022475"/>
    </source>
</evidence>
<dbReference type="EMBL" id="JAUUTY010000002">
    <property type="protein sequence ID" value="KAK1678620.1"/>
    <property type="molecule type" value="Genomic_DNA"/>
</dbReference>
<evidence type="ECO:0000256" key="8">
    <source>
        <dbReference type="SAM" id="Phobius"/>
    </source>
</evidence>
<keyword evidence="6 8" id="KW-0472">Membrane</keyword>
<feature type="transmembrane region" description="Helical" evidence="8">
    <location>
        <begin position="218"/>
        <end position="240"/>
    </location>
</feature>
<protein>
    <recommendedName>
        <fullName evidence="10">FAS1 domain-containing protein</fullName>
    </recommendedName>
</protein>
<dbReference type="GO" id="GO:0005886">
    <property type="term" value="C:plasma membrane"/>
    <property type="evidence" value="ECO:0007669"/>
    <property type="project" value="UniProtKB-SubCell"/>
</dbReference>
<evidence type="ECO:0000313" key="12">
    <source>
        <dbReference type="Proteomes" id="UP001231189"/>
    </source>
</evidence>
<feature type="transmembrane region" description="Helical" evidence="8">
    <location>
        <begin position="252"/>
        <end position="274"/>
    </location>
</feature>
<evidence type="ECO:0000256" key="6">
    <source>
        <dbReference type="ARBA" id="ARBA00023136"/>
    </source>
</evidence>
<evidence type="ECO:0000313" key="11">
    <source>
        <dbReference type="EMBL" id="KAK1678620.1"/>
    </source>
</evidence>
<dbReference type="SUPFAM" id="SSF82153">
    <property type="entry name" value="FAS1 domain"/>
    <property type="match status" value="1"/>
</dbReference>
<sequence>MAALFALLLVLAVSGGAAGDDEARLPRLKLRDVSMNGCGNFVSLLNVTANASDISHSQRRILVGRGGGLTVFCPDEAWQGLVDLMSKNGCGSFAGLLSATASAAEIFHEHLLGDGGLTVFCPDDKAVAAFDPTFRSLAAGDRVAVLLYHGVAACYGRERFKGFNCVSVNTLAQDAATMKNQVISVCDVGGALELWPSPPLYPNGAALVTKTVSEEAPLAVYVVDTVLLPSTVACVGYLGWLRCCIALFPDWIVPVCISCVAGSVVGALLGVLILEFLDPID</sequence>
<dbReference type="InterPro" id="IPR045003">
    <property type="entry name" value="FLA_A"/>
</dbReference>
<comment type="function">
    <text evidence="7">May be a cell surface adhesion protein.</text>
</comment>
<dbReference type="InterPro" id="IPR036378">
    <property type="entry name" value="FAS1_dom_sf"/>
</dbReference>
<dbReference type="SMART" id="SM00554">
    <property type="entry name" value="FAS1"/>
    <property type="match status" value="1"/>
</dbReference>
<dbReference type="GO" id="GO:0098552">
    <property type="term" value="C:side of membrane"/>
    <property type="evidence" value="ECO:0007669"/>
    <property type="project" value="UniProtKB-KW"/>
</dbReference>
<dbReference type="GO" id="GO:0009834">
    <property type="term" value="P:plant-type secondary cell wall biogenesis"/>
    <property type="evidence" value="ECO:0007669"/>
    <property type="project" value="TreeGrafter"/>
</dbReference>
<keyword evidence="4" id="KW-0449">Lipoprotein</keyword>
<feature type="signal peptide" evidence="9">
    <location>
        <begin position="1"/>
        <end position="19"/>
    </location>
</feature>
<comment type="subcellular location">
    <subcellularLocation>
        <location evidence="1">Cell membrane</location>
        <topology evidence="1">Lipid-anchor</topology>
        <topology evidence="1">GPI-anchor</topology>
    </subcellularLocation>
</comment>
<evidence type="ECO:0000256" key="4">
    <source>
        <dbReference type="ARBA" id="ARBA00022622"/>
    </source>
</evidence>
<comment type="similarity">
    <text evidence="2">Belongs to the fasciclin-like AGP family.</text>
</comment>
<evidence type="ECO:0000256" key="5">
    <source>
        <dbReference type="ARBA" id="ARBA00022729"/>
    </source>
</evidence>
<keyword evidence="4" id="KW-0336">GPI-anchor</keyword>
<evidence type="ECO:0000256" key="7">
    <source>
        <dbReference type="ARBA" id="ARBA00024686"/>
    </source>
</evidence>